<proteinExistence type="predicted"/>
<name>A0AA44HYS4_YERMO</name>
<protein>
    <submittedName>
        <fullName evidence="1">Uncharacterized protein</fullName>
    </submittedName>
</protein>
<dbReference type="RefSeq" id="WP_050537444.1">
    <property type="nucleotide sequence ID" value="NZ_CABHYO010000064.1"/>
</dbReference>
<dbReference type="InterPro" id="IPR016032">
    <property type="entry name" value="Sig_transdc_resp-reg_C-effctor"/>
</dbReference>
<comment type="caution">
    <text evidence="1">The sequence shown here is derived from an EMBL/GenBank/DDBJ whole genome shotgun (WGS) entry which is preliminary data.</text>
</comment>
<sequence length="260" mass="30284">MDVTNNQFEINSTNMRSTFAHCFDWDKVIVGYGIIDITNKKIISMTSDYHWHLLFWSDNLDLQISDRLNPGVQPWYNYPANYLDTLFKFKNKKLKTKVDICTRQGSIFELVSLSSTGTLSVTDMINFLKFKPTLSDYTNQIWKRKNNRKEISLPLREDIIIDETTPANTNSDALDYHHYMRFGNIRFTQKEVITIRLLLSHRKVKEIAAFQGCTTTTERMRIHRIKEKLNCQHQSPASLFKALKEHGVTLACLDVLINIA</sequence>
<gene>
    <name evidence="1" type="ORF">HB991_03415</name>
</gene>
<evidence type="ECO:0000313" key="2">
    <source>
        <dbReference type="Proteomes" id="UP000712947"/>
    </source>
</evidence>
<dbReference type="GO" id="GO:0003677">
    <property type="term" value="F:DNA binding"/>
    <property type="evidence" value="ECO:0007669"/>
    <property type="project" value="InterPro"/>
</dbReference>
<organism evidence="1 2">
    <name type="scientific">Yersinia mollaretii</name>
    <dbReference type="NCBI Taxonomy" id="33060"/>
    <lineage>
        <taxon>Bacteria</taxon>
        <taxon>Pseudomonadati</taxon>
        <taxon>Pseudomonadota</taxon>
        <taxon>Gammaproteobacteria</taxon>
        <taxon>Enterobacterales</taxon>
        <taxon>Yersiniaceae</taxon>
        <taxon>Yersinia</taxon>
    </lineage>
</organism>
<evidence type="ECO:0000313" key="1">
    <source>
        <dbReference type="EMBL" id="NIL21570.1"/>
    </source>
</evidence>
<accession>A0AA44HYS4</accession>
<dbReference type="Proteomes" id="UP000712947">
    <property type="component" value="Unassembled WGS sequence"/>
</dbReference>
<reference evidence="1" key="1">
    <citation type="submission" date="2020-03" db="EMBL/GenBank/DDBJ databases">
        <authorList>
            <person name="Kislichkina A."/>
            <person name="Dentovskaya S."/>
            <person name="Shaikhutdinov R."/>
            <person name="Ivanov S."/>
            <person name="Sizova A."/>
            <person name="Solomentsev V."/>
            <person name="Bogun A."/>
        </authorList>
    </citation>
    <scope>NUCLEOTIDE SEQUENCE</scope>
    <source>
        <strain evidence="1">SCPM-O-B-7610</strain>
    </source>
</reference>
<dbReference type="GO" id="GO:0006355">
    <property type="term" value="P:regulation of DNA-templated transcription"/>
    <property type="evidence" value="ECO:0007669"/>
    <property type="project" value="InterPro"/>
</dbReference>
<dbReference type="EMBL" id="JAASAI010000002">
    <property type="protein sequence ID" value="NIL21570.1"/>
    <property type="molecule type" value="Genomic_DNA"/>
</dbReference>
<dbReference type="SUPFAM" id="SSF46894">
    <property type="entry name" value="C-terminal effector domain of the bipartite response regulators"/>
    <property type="match status" value="1"/>
</dbReference>
<dbReference type="AlphaFoldDB" id="A0AA44HYS4"/>